<dbReference type="EMBL" id="JAKNSF020000019">
    <property type="protein sequence ID" value="KAK7732703.1"/>
    <property type="molecule type" value="Genomic_DNA"/>
</dbReference>
<reference evidence="3 4" key="1">
    <citation type="submission" date="2024-02" db="EMBL/GenBank/DDBJ databases">
        <title>De novo assembly and annotation of 12 fungi associated with fruit tree decline syndrome in Ontario, Canada.</title>
        <authorList>
            <person name="Sulman M."/>
            <person name="Ellouze W."/>
            <person name="Ilyukhin E."/>
        </authorList>
    </citation>
    <scope>NUCLEOTIDE SEQUENCE [LARGE SCALE GENOMIC DNA]</scope>
    <source>
        <strain evidence="3 4">M169</strain>
    </source>
</reference>
<keyword evidence="2" id="KW-1133">Transmembrane helix</keyword>
<proteinExistence type="predicted"/>
<dbReference type="Proteomes" id="UP001430848">
    <property type="component" value="Unassembled WGS sequence"/>
</dbReference>
<feature type="compositionally biased region" description="Basic and acidic residues" evidence="1">
    <location>
        <begin position="27"/>
        <end position="47"/>
    </location>
</feature>
<organism evidence="3 4">
    <name type="scientific">Diaporthe eres</name>
    <name type="common">Phomopsis oblonga</name>
    <dbReference type="NCBI Taxonomy" id="83184"/>
    <lineage>
        <taxon>Eukaryota</taxon>
        <taxon>Fungi</taxon>
        <taxon>Dikarya</taxon>
        <taxon>Ascomycota</taxon>
        <taxon>Pezizomycotina</taxon>
        <taxon>Sordariomycetes</taxon>
        <taxon>Sordariomycetidae</taxon>
        <taxon>Diaporthales</taxon>
        <taxon>Diaporthaceae</taxon>
        <taxon>Diaporthe</taxon>
        <taxon>Diaporthe eres species complex</taxon>
    </lineage>
</organism>
<evidence type="ECO:0000256" key="2">
    <source>
        <dbReference type="SAM" id="Phobius"/>
    </source>
</evidence>
<feature type="transmembrane region" description="Helical" evidence="2">
    <location>
        <begin position="126"/>
        <end position="150"/>
    </location>
</feature>
<evidence type="ECO:0000313" key="3">
    <source>
        <dbReference type="EMBL" id="KAK7732703.1"/>
    </source>
</evidence>
<keyword evidence="4" id="KW-1185">Reference proteome</keyword>
<comment type="caution">
    <text evidence="3">The sequence shown here is derived from an EMBL/GenBank/DDBJ whole genome shotgun (WGS) entry which is preliminary data.</text>
</comment>
<evidence type="ECO:0000313" key="4">
    <source>
        <dbReference type="Proteomes" id="UP001430848"/>
    </source>
</evidence>
<keyword evidence="2" id="KW-0812">Transmembrane</keyword>
<protein>
    <submittedName>
        <fullName evidence="3">Uncharacterized protein</fullName>
    </submittedName>
</protein>
<keyword evidence="2" id="KW-0472">Membrane</keyword>
<accession>A0ABR1PDD1</accession>
<feature type="region of interest" description="Disordered" evidence="1">
    <location>
        <begin position="27"/>
        <end position="51"/>
    </location>
</feature>
<gene>
    <name evidence="3" type="ORF">SLS63_004958</name>
</gene>
<name>A0ABR1PDD1_DIAER</name>
<evidence type="ECO:0000256" key="1">
    <source>
        <dbReference type="SAM" id="MobiDB-lite"/>
    </source>
</evidence>
<sequence length="483" mass="52530">MDYTNEQRDNALVNLRSNRDHQRLLKVGEEAPIRDGQDELRNEDDRPRRPHWTASLVRVNNNNNDDDAAVGMQPQVVAQEEDNVEPVAAVRDNGQDEPEGNGNERRGAGDWACCARARRCIGRSCCACAVCCNFCAALVVLILIVVAAIATTDVIAGFQDYPPPPSAIILAKGPRGERKTASPADAIASFKSGVPVLMEHAADAQLSAARYGPGYGLVDALVSGFGDLRGDSGRCKASTTLVEQLEFLHSEAHHILGNASVLAEARRLGLVDLETRLIHDINSLWFLGPLPKCTPGSIHLCAWQQLRRLAYRLLGGGRSASERAAGHASWLLALIGEEARSASRFTAALLEVQRRLETVSYLPCFAKARINDWRAQNPAQWLAIERGKAGGGERSLSLEGVRAFTSTMCLQGEEAIRQLQLSRQGGIAARSESHLKTAAALEVVQQGLEKLVGGDDEELAFGYLEDIRKLLVQTHDQDGVKRQ</sequence>